<name>A0A2K8MHQ7_9SPHN</name>
<keyword evidence="2" id="KW-1185">Reference proteome</keyword>
<evidence type="ECO:0000313" key="1">
    <source>
        <dbReference type="EMBL" id="ATY33415.1"/>
    </source>
</evidence>
<dbReference type="Proteomes" id="UP000229081">
    <property type="component" value="Chromosome"/>
</dbReference>
<sequence length="148" mass="16475">MDIAKGIQALDTNAKVKLATIELMEKILTAQQEAFAAQQAQATLLERIRKLEADANRVSDWEQERARYELKEFPTGAMAYVLKGNVSDGEPGHRICPACYQDSRKSILQTISRGRGGEVVDCPRCEVRLTLVESAPIRIDASRTSGYY</sequence>
<protein>
    <submittedName>
        <fullName evidence="1">Uncharacterized protein</fullName>
    </submittedName>
</protein>
<proteinExistence type="predicted"/>
<dbReference type="AlphaFoldDB" id="A0A2K8MHQ7"/>
<dbReference type="KEGG" id="sphc:CVN68_16770"/>
<accession>A0A2K8MHQ7</accession>
<dbReference type="EMBL" id="CP024923">
    <property type="protein sequence ID" value="ATY33415.1"/>
    <property type="molecule type" value="Genomic_DNA"/>
</dbReference>
<gene>
    <name evidence="1" type="ORF">CVN68_16770</name>
</gene>
<evidence type="ECO:0000313" key="2">
    <source>
        <dbReference type="Proteomes" id="UP000229081"/>
    </source>
</evidence>
<reference evidence="1 2" key="1">
    <citation type="submission" date="2017-11" db="EMBL/GenBank/DDBJ databases">
        <title>Complete genome sequence of Sphingomonas sp. Strain Cra20, a psychrotolerant potential plant growth promoting rhizobacteria.</title>
        <authorList>
            <person name="Luo Y."/>
        </authorList>
    </citation>
    <scope>NUCLEOTIDE SEQUENCE [LARGE SCALE GENOMIC DNA]</scope>
    <source>
        <strain evidence="1 2">Cra20</strain>
    </source>
</reference>
<organism evidence="1 2">
    <name type="scientific">Sphingomonas psychrotolerans</name>
    <dbReference type="NCBI Taxonomy" id="1327635"/>
    <lineage>
        <taxon>Bacteria</taxon>
        <taxon>Pseudomonadati</taxon>
        <taxon>Pseudomonadota</taxon>
        <taxon>Alphaproteobacteria</taxon>
        <taxon>Sphingomonadales</taxon>
        <taxon>Sphingomonadaceae</taxon>
        <taxon>Sphingomonas</taxon>
    </lineage>
</organism>